<reference evidence="1" key="3">
    <citation type="submission" date="2023-05" db="EMBL/GenBank/DDBJ databases">
        <authorList>
            <person name="Smith C.H."/>
        </authorList>
    </citation>
    <scope>NUCLEOTIDE SEQUENCE</scope>
    <source>
        <strain evidence="1">CHS0354</strain>
        <tissue evidence="1">Mantle</tissue>
    </source>
</reference>
<evidence type="ECO:0000313" key="1">
    <source>
        <dbReference type="EMBL" id="KAK3602001.1"/>
    </source>
</evidence>
<dbReference type="AlphaFoldDB" id="A0AAE0T1J3"/>
<dbReference type="Proteomes" id="UP001195483">
    <property type="component" value="Unassembled WGS sequence"/>
</dbReference>
<organism evidence="1 2">
    <name type="scientific">Potamilus streckersoni</name>
    <dbReference type="NCBI Taxonomy" id="2493646"/>
    <lineage>
        <taxon>Eukaryota</taxon>
        <taxon>Metazoa</taxon>
        <taxon>Spiralia</taxon>
        <taxon>Lophotrochozoa</taxon>
        <taxon>Mollusca</taxon>
        <taxon>Bivalvia</taxon>
        <taxon>Autobranchia</taxon>
        <taxon>Heteroconchia</taxon>
        <taxon>Palaeoheterodonta</taxon>
        <taxon>Unionida</taxon>
        <taxon>Unionoidea</taxon>
        <taxon>Unionidae</taxon>
        <taxon>Ambleminae</taxon>
        <taxon>Lampsilini</taxon>
        <taxon>Potamilus</taxon>
    </lineage>
</organism>
<comment type="caution">
    <text evidence="1">The sequence shown here is derived from an EMBL/GenBank/DDBJ whole genome shotgun (WGS) entry which is preliminary data.</text>
</comment>
<name>A0AAE0T1J3_9BIVA</name>
<accession>A0AAE0T1J3</accession>
<sequence length="255" mass="29511">MLREKVPLDIISPKTKPNTETSSILCYVFLEKYLPSPIFDRLLAACLAHWPIAKKNSENLIFCGCCVFDLDLHHSLTVFFREHVIFVKVTRIGTTENTLLSKWCINVNEFMTMTLSKVIGSLEHNLRFELSIQCPEFEGYAVNGLITVAVFERNVDVPCHFHHDSHVIISRDMLKFWFPEEETGKLTKPEGVISKEHVSSTYSQKAKLHQIVLNRRLPDLVKDLDFQTVSVYIQQKELFDHVTMRDILEQRTSTE</sequence>
<proteinExistence type="predicted"/>
<keyword evidence="2" id="KW-1185">Reference proteome</keyword>
<gene>
    <name evidence="1" type="ORF">CHS0354_024778</name>
</gene>
<dbReference type="EMBL" id="JAEAOA010001463">
    <property type="protein sequence ID" value="KAK3602001.1"/>
    <property type="molecule type" value="Genomic_DNA"/>
</dbReference>
<evidence type="ECO:0000313" key="2">
    <source>
        <dbReference type="Proteomes" id="UP001195483"/>
    </source>
</evidence>
<reference evidence="1" key="2">
    <citation type="journal article" date="2021" name="Genome Biol. Evol.">
        <title>Developing a high-quality reference genome for a parasitic bivalve with doubly uniparental inheritance (Bivalvia: Unionida).</title>
        <authorList>
            <person name="Smith C.H."/>
        </authorList>
    </citation>
    <scope>NUCLEOTIDE SEQUENCE</scope>
    <source>
        <strain evidence="1">CHS0354</strain>
        <tissue evidence="1">Mantle</tissue>
    </source>
</reference>
<reference evidence="1" key="1">
    <citation type="journal article" date="2021" name="Genome Biol. Evol.">
        <title>A High-Quality Reference Genome for a Parasitic Bivalve with Doubly Uniparental Inheritance (Bivalvia: Unionida).</title>
        <authorList>
            <person name="Smith C.H."/>
        </authorList>
    </citation>
    <scope>NUCLEOTIDE SEQUENCE</scope>
    <source>
        <strain evidence="1">CHS0354</strain>
    </source>
</reference>
<protein>
    <submittedName>
        <fullName evidence="1">Uncharacterized protein</fullName>
    </submittedName>
</protein>